<name>A0A9W9HEF8_9EURO</name>
<evidence type="ECO:0000313" key="4">
    <source>
        <dbReference type="Proteomes" id="UP001149079"/>
    </source>
</evidence>
<feature type="region of interest" description="Disordered" evidence="1">
    <location>
        <begin position="25"/>
        <end position="81"/>
    </location>
</feature>
<feature type="signal peptide" evidence="2">
    <location>
        <begin position="1"/>
        <end position="17"/>
    </location>
</feature>
<dbReference type="RefSeq" id="XP_056526003.1">
    <property type="nucleotide sequence ID" value="XM_056660837.1"/>
</dbReference>
<gene>
    <name evidence="3" type="ORF">N7515_000093</name>
</gene>
<feature type="compositionally biased region" description="Basic residues" evidence="1">
    <location>
        <begin position="70"/>
        <end position="81"/>
    </location>
</feature>
<keyword evidence="2" id="KW-0732">Signal</keyword>
<keyword evidence="4" id="KW-1185">Reference proteome</keyword>
<reference evidence="3" key="2">
    <citation type="journal article" date="2023" name="IMA Fungus">
        <title>Comparative genomic study of the Penicillium genus elucidates a diverse pangenome and 15 lateral gene transfer events.</title>
        <authorList>
            <person name="Petersen C."/>
            <person name="Sorensen T."/>
            <person name="Nielsen M.R."/>
            <person name="Sondergaard T.E."/>
            <person name="Sorensen J.L."/>
            <person name="Fitzpatrick D.A."/>
            <person name="Frisvad J.C."/>
            <person name="Nielsen K.L."/>
        </authorList>
    </citation>
    <scope>NUCLEOTIDE SEQUENCE</scope>
    <source>
        <strain evidence="3">IBT 22155</strain>
    </source>
</reference>
<dbReference type="Proteomes" id="UP001149079">
    <property type="component" value="Unassembled WGS sequence"/>
</dbReference>
<dbReference type="OrthoDB" id="10295689at2759"/>
<comment type="caution">
    <text evidence="3">The sequence shown here is derived from an EMBL/GenBank/DDBJ whole genome shotgun (WGS) entry which is preliminary data.</text>
</comment>
<dbReference type="EMBL" id="JAPQKL010000001">
    <property type="protein sequence ID" value="KAJ5145529.1"/>
    <property type="molecule type" value="Genomic_DNA"/>
</dbReference>
<evidence type="ECO:0000256" key="2">
    <source>
        <dbReference type="SAM" id="SignalP"/>
    </source>
</evidence>
<dbReference type="AlphaFoldDB" id="A0A9W9HEF8"/>
<accession>A0A9W9HEF8</accession>
<feature type="chain" id="PRO_5040915181" evidence="2">
    <location>
        <begin position="18"/>
        <end position="81"/>
    </location>
</feature>
<evidence type="ECO:0000256" key="1">
    <source>
        <dbReference type="SAM" id="MobiDB-lite"/>
    </source>
</evidence>
<feature type="compositionally biased region" description="Basic and acidic residues" evidence="1">
    <location>
        <begin position="57"/>
        <end position="69"/>
    </location>
</feature>
<proteinExistence type="predicted"/>
<reference evidence="3" key="1">
    <citation type="submission" date="2022-11" db="EMBL/GenBank/DDBJ databases">
        <authorList>
            <person name="Petersen C."/>
        </authorList>
    </citation>
    <scope>NUCLEOTIDE SEQUENCE</scope>
    <source>
        <strain evidence="3">IBT 22155</strain>
    </source>
</reference>
<protein>
    <submittedName>
        <fullName evidence="3">Uncharacterized protein</fullName>
    </submittedName>
</protein>
<sequence length="81" mass="8940">MHPLAFLIMLLFSFTLAVPIMTTSQDSMEESDGQPDVMIQKASDGMKGQPTPTTEDANNKKSIHVEENKSKKKGGIRKFVS</sequence>
<dbReference type="GeneID" id="81400007"/>
<organism evidence="3 4">
    <name type="scientific">Penicillium bovifimosum</name>
    <dbReference type="NCBI Taxonomy" id="126998"/>
    <lineage>
        <taxon>Eukaryota</taxon>
        <taxon>Fungi</taxon>
        <taxon>Dikarya</taxon>
        <taxon>Ascomycota</taxon>
        <taxon>Pezizomycotina</taxon>
        <taxon>Eurotiomycetes</taxon>
        <taxon>Eurotiomycetidae</taxon>
        <taxon>Eurotiales</taxon>
        <taxon>Aspergillaceae</taxon>
        <taxon>Penicillium</taxon>
    </lineage>
</organism>
<evidence type="ECO:0000313" key="3">
    <source>
        <dbReference type="EMBL" id="KAJ5145529.1"/>
    </source>
</evidence>